<evidence type="ECO:0000256" key="6">
    <source>
        <dbReference type="ARBA" id="ARBA00022741"/>
    </source>
</evidence>
<dbReference type="PRINTS" id="PR01047">
    <property type="entry name" value="TRNASYNTHTHR"/>
</dbReference>
<dbReference type="InterPro" id="IPR018163">
    <property type="entry name" value="Thr/Ala-tRNA-synth_IIc_edit"/>
</dbReference>
<dbReference type="CDD" id="cd00771">
    <property type="entry name" value="ThrRS_core"/>
    <property type="match status" value="1"/>
</dbReference>
<dbReference type="InterPro" id="IPR036621">
    <property type="entry name" value="Anticodon-bd_dom_sf"/>
</dbReference>
<dbReference type="SUPFAM" id="SSF81271">
    <property type="entry name" value="TGS-like"/>
    <property type="match status" value="1"/>
</dbReference>
<comment type="caution">
    <text evidence="13">Lacks conserved residue(s) required for the propagation of feature annotation.</text>
</comment>
<feature type="binding site" evidence="13">
    <location>
        <position position="529"/>
    </location>
    <ligand>
        <name>Zn(2+)</name>
        <dbReference type="ChEBI" id="CHEBI:29105"/>
        <note>catalytic</note>
    </ligand>
</feature>
<keyword evidence="3 13" id="KW-0820">tRNA-binding</keyword>
<dbReference type="Gene3D" id="3.40.50.800">
    <property type="entry name" value="Anticodon-binding domain"/>
    <property type="match status" value="1"/>
</dbReference>
<evidence type="ECO:0000259" key="14">
    <source>
        <dbReference type="PROSITE" id="PS50862"/>
    </source>
</evidence>
<feature type="domain" description="Aminoacyl-transfer RNA synthetases class-II family profile" evidence="14">
    <location>
        <begin position="271"/>
        <end position="552"/>
    </location>
</feature>
<dbReference type="SUPFAM" id="SSF52954">
    <property type="entry name" value="Class II aaRS ABD-related"/>
    <property type="match status" value="1"/>
</dbReference>
<feature type="binding site" evidence="13">
    <location>
        <position position="398"/>
    </location>
    <ligand>
        <name>Zn(2+)</name>
        <dbReference type="ChEBI" id="CHEBI:29105"/>
        <note>catalytic</note>
    </ligand>
</feature>
<dbReference type="InterPro" id="IPR002314">
    <property type="entry name" value="aa-tRNA-synt_IIb"/>
</dbReference>
<gene>
    <name evidence="13 16" type="primary">thrS</name>
    <name evidence="16" type="ORF">KCG48_00735</name>
</gene>
<keyword evidence="8 13" id="KW-0067">ATP-binding</keyword>
<dbReference type="Gene3D" id="3.30.980.10">
    <property type="entry name" value="Threonyl-trna Synthetase, Chain A, domain 2"/>
    <property type="match status" value="1"/>
</dbReference>
<evidence type="ECO:0000256" key="10">
    <source>
        <dbReference type="ARBA" id="ARBA00022917"/>
    </source>
</evidence>
<dbReference type="GO" id="GO:0005524">
    <property type="term" value="F:ATP binding"/>
    <property type="evidence" value="ECO:0007669"/>
    <property type="project" value="UniProtKB-UniRule"/>
</dbReference>
<dbReference type="PROSITE" id="PS50862">
    <property type="entry name" value="AA_TRNA_LIGASE_II"/>
    <property type="match status" value="1"/>
</dbReference>
<dbReference type="AlphaFoldDB" id="A0A941HNV6"/>
<dbReference type="GO" id="GO:0005737">
    <property type="term" value="C:cytoplasm"/>
    <property type="evidence" value="ECO:0007669"/>
    <property type="project" value="UniProtKB-SubCell"/>
</dbReference>
<accession>A0A941HNV6</accession>
<dbReference type="PANTHER" id="PTHR11451:SF56">
    <property type="entry name" value="THREONINE--TRNA LIGASE 1"/>
    <property type="match status" value="1"/>
</dbReference>
<dbReference type="FunFam" id="3.30.980.10:FF:000005">
    <property type="entry name" value="Threonyl-tRNA synthetase, mitochondrial"/>
    <property type="match status" value="1"/>
</dbReference>
<dbReference type="SUPFAM" id="SSF55681">
    <property type="entry name" value="Class II aaRS and biotin synthetases"/>
    <property type="match status" value="1"/>
</dbReference>
<evidence type="ECO:0000256" key="3">
    <source>
        <dbReference type="ARBA" id="ARBA00022555"/>
    </source>
</evidence>
<evidence type="ECO:0000313" key="17">
    <source>
        <dbReference type="Proteomes" id="UP000675379"/>
    </source>
</evidence>
<evidence type="ECO:0000256" key="4">
    <source>
        <dbReference type="ARBA" id="ARBA00022598"/>
    </source>
</evidence>
<dbReference type="CDD" id="cd01667">
    <property type="entry name" value="TGS_ThrRS"/>
    <property type="match status" value="1"/>
</dbReference>
<comment type="catalytic activity">
    <reaction evidence="12 13">
        <text>tRNA(Thr) + L-threonine + ATP = L-threonyl-tRNA(Thr) + AMP + diphosphate + H(+)</text>
        <dbReference type="Rhea" id="RHEA:24624"/>
        <dbReference type="Rhea" id="RHEA-COMP:9670"/>
        <dbReference type="Rhea" id="RHEA-COMP:9704"/>
        <dbReference type="ChEBI" id="CHEBI:15378"/>
        <dbReference type="ChEBI" id="CHEBI:30616"/>
        <dbReference type="ChEBI" id="CHEBI:33019"/>
        <dbReference type="ChEBI" id="CHEBI:57926"/>
        <dbReference type="ChEBI" id="CHEBI:78442"/>
        <dbReference type="ChEBI" id="CHEBI:78534"/>
        <dbReference type="ChEBI" id="CHEBI:456215"/>
        <dbReference type="EC" id="6.1.1.3"/>
    </reaction>
</comment>
<evidence type="ECO:0000256" key="2">
    <source>
        <dbReference type="ARBA" id="ARBA00022490"/>
    </source>
</evidence>
<dbReference type="InterPro" id="IPR045864">
    <property type="entry name" value="aa-tRNA-synth_II/BPL/LPL"/>
</dbReference>
<dbReference type="GO" id="GO:0006435">
    <property type="term" value="P:threonyl-tRNA aminoacylation"/>
    <property type="evidence" value="ECO:0007669"/>
    <property type="project" value="UniProtKB-UniRule"/>
</dbReference>
<dbReference type="InterPro" id="IPR006195">
    <property type="entry name" value="aa-tRNA-synth_II"/>
</dbReference>
<dbReference type="InterPro" id="IPR004154">
    <property type="entry name" value="Anticodon-bd"/>
</dbReference>
<keyword evidence="9 13" id="KW-0694">RNA-binding</keyword>
<evidence type="ECO:0000259" key="15">
    <source>
        <dbReference type="PROSITE" id="PS51880"/>
    </source>
</evidence>
<dbReference type="InterPro" id="IPR004095">
    <property type="entry name" value="TGS"/>
</dbReference>
<dbReference type="InterPro" id="IPR047246">
    <property type="entry name" value="ThrRS_anticodon"/>
</dbReference>
<dbReference type="FunFam" id="3.30.930.10:FF:000002">
    <property type="entry name" value="Threonine--tRNA ligase"/>
    <property type="match status" value="1"/>
</dbReference>
<dbReference type="InterPro" id="IPR033728">
    <property type="entry name" value="ThrRS_core"/>
</dbReference>
<comment type="caution">
    <text evidence="16">The sequence shown here is derived from an EMBL/GenBank/DDBJ whole genome shotgun (WGS) entry which is preliminary data.</text>
</comment>
<dbReference type="GO" id="GO:0046872">
    <property type="term" value="F:metal ion binding"/>
    <property type="evidence" value="ECO:0007669"/>
    <property type="project" value="UniProtKB-KW"/>
</dbReference>
<evidence type="ECO:0000256" key="12">
    <source>
        <dbReference type="ARBA" id="ARBA00049515"/>
    </source>
</evidence>
<evidence type="ECO:0000256" key="13">
    <source>
        <dbReference type="HAMAP-Rule" id="MF_00184"/>
    </source>
</evidence>
<feature type="domain" description="TGS" evidence="15">
    <location>
        <begin position="1"/>
        <end position="61"/>
    </location>
</feature>
<dbReference type="SUPFAM" id="SSF55186">
    <property type="entry name" value="ThrRS/AlaRS common domain"/>
    <property type="match status" value="1"/>
</dbReference>
<dbReference type="EC" id="6.1.1.3" evidence="13"/>
<keyword evidence="7 13" id="KW-0862">Zinc</keyword>
<evidence type="ECO:0000256" key="9">
    <source>
        <dbReference type="ARBA" id="ARBA00022884"/>
    </source>
</evidence>
<dbReference type="Pfam" id="PF07973">
    <property type="entry name" value="tRNA_SAD"/>
    <property type="match status" value="1"/>
</dbReference>
<proteinExistence type="inferred from homology"/>
<dbReference type="GO" id="GO:0140096">
    <property type="term" value="F:catalytic activity, acting on a protein"/>
    <property type="evidence" value="ECO:0007669"/>
    <property type="project" value="UniProtKB-ARBA"/>
</dbReference>
<dbReference type="GO" id="GO:0016740">
    <property type="term" value="F:transferase activity"/>
    <property type="evidence" value="ECO:0007669"/>
    <property type="project" value="UniProtKB-ARBA"/>
</dbReference>
<comment type="similarity">
    <text evidence="1 13">Belongs to the class-II aminoacyl-tRNA synthetase family.</text>
</comment>
<dbReference type="PANTHER" id="PTHR11451">
    <property type="entry name" value="THREONINE-TRNA LIGASE"/>
    <property type="match status" value="1"/>
</dbReference>
<evidence type="ECO:0000256" key="7">
    <source>
        <dbReference type="ARBA" id="ARBA00022833"/>
    </source>
</evidence>
<keyword evidence="17" id="KW-1185">Reference proteome</keyword>
<reference evidence="16" key="1">
    <citation type="submission" date="2021-04" db="EMBL/GenBank/DDBJ databases">
        <title>Proteiniclasticum sedimins sp. nov., an obligate anaerobic bacterium isolated from anaerobic sludge.</title>
        <authorList>
            <person name="Liu J."/>
        </authorList>
    </citation>
    <scope>NUCLEOTIDE SEQUENCE</scope>
    <source>
        <strain evidence="16">BAD-10</strain>
    </source>
</reference>
<keyword evidence="4 13" id="KW-0436">Ligase</keyword>
<comment type="subcellular location">
    <subcellularLocation>
        <location evidence="13">Cytoplasm</location>
    </subcellularLocation>
</comment>
<keyword evidence="6 13" id="KW-0547">Nucleotide-binding</keyword>
<dbReference type="Proteomes" id="UP000675379">
    <property type="component" value="Unassembled WGS sequence"/>
</dbReference>
<name>A0A941HNV6_9CLOT</name>
<dbReference type="EMBL" id="JAGSCS010000001">
    <property type="protein sequence ID" value="MBR0574856.1"/>
    <property type="molecule type" value="Genomic_DNA"/>
</dbReference>
<evidence type="ECO:0000256" key="1">
    <source>
        <dbReference type="ARBA" id="ARBA00008226"/>
    </source>
</evidence>
<keyword evidence="2 13" id="KW-0963">Cytoplasm</keyword>
<evidence type="ECO:0000256" key="8">
    <source>
        <dbReference type="ARBA" id="ARBA00022840"/>
    </source>
</evidence>
<dbReference type="HAMAP" id="MF_00184">
    <property type="entry name" value="Thr_tRNA_synth"/>
    <property type="match status" value="1"/>
</dbReference>
<dbReference type="RefSeq" id="WP_211799372.1">
    <property type="nucleotide sequence ID" value="NZ_JAGSCS010000001.1"/>
</dbReference>
<dbReference type="Gene3D" id="3.30.930.10">
    <property type="entry name" value="Bira Bifunctional Protein, Domain 2"/>
    <property type="match status" value="1"/>
</dbReference>
<protein>
    <recommendedName>
        <fullName evidence="13">Threonine--tRNA ligase</fullName>
        <ecNumber evidence="13">6.1.1.3</ecNumber>
    </recommendedName>
    <alternativeName>
        <fullName evidence="13">Threonyl-tRNA synthetase</fullName>
        <shortName evidence="13">ThrRS</shortName>
    </alternativeName>
</protein>
<dbReference type="GO" id="GO:0000049">
    <property type="term" value="F:tRNA binding"/>
    <property type="evidence" value="ECO:0007669"/>
    <property type="project" value="UniProtKB-KW"/>
</dbReference>
<dbReference type="FunFam" id="3.40.50.800:FF:000001">
    <property type="entry name" value="Threonine--tRNA ligase"/>
    <property type="match status" value="1"/>
</dbReference>
<dbReference type="InterPro" id="IPR012676">
    <property type="entry name" value="TGS-like"/>
</dbReference>
<sequence>MINVQLKDGSILQVENGSTVSDVAFAISGGLGRAALAGTVNGKMVDIRYPLTEDCQLEIKTFDDEEGKHAFRHTSSHILALAVKRRFPGVKLAIGPAIEDGYYYDFDKDGSFSAEDLLLLEDEMKNIVKEDLKLERFTLSREEALKLMEEMNEPYKVELIHDLPEDAVLSFYKMGEFVDLCAGPHVASTKLVKAFKLTQVAGAYWRGSEKNKMLTRIYGTSFPKKNELDEYLAAVEEAKKRDHNKLGRELDLFTSSEVIGQGLPLFKPKGTKILQLMKRFVEDEEESRGYEFTQTPLMSKSDLFKISGHWDHYKDGMFIMCQDPHGHGDLFDVNEDGEVMALRPMTCPFQFAIYNSDQHSYRDLPVRMGETSTLFRNESSGEMHGLTRVRQFTISEGHLIVRPDQLEDEFRGVLDLTNYIMETLGIKEDITYRFSKWDPKDTHKYINKPEAWEETQNIMRGILDHVGLNYVEAEGEAAFYGPKLDLQMKNVHGKEDTIITVQIDFALPERFNMTYVDRDGQKKLPYVIHRTSIGCYERTLASLIEKYAGAFPLWLAPVQVKLLPISEKYHDYVETVLQKMKNKGIRAEMDDRNEKIGYKIREARNERIPYFVVIGEQEQESGELSVTSREKGDEGKISLDAFIERILDENARKYNYHTALKKDENK</sequence>
<evidence type="ECO:0000256" key="5">
    <source>
        <dbReference type="ARBA" id="ARBA00022723"/>
    </source>
</evidence>
<feature type="binding site" evidence="13">
    <location>
        <position position="347"/>
    </location>
    <ligand>
        <name>Zn(2+)</name>
        <dbReference type="ChEBI" id="CHEBI:29105"/>
        <note>catalytic</note>
    </ligand>
</feature>
<dbReference type="InterPro" id="IPR012675">
    <property type="entry name" value="Beta-grasp_dom_sf"/>
</dbReference>
<dbReference type="Gene3D" id="3.30.54.20">
    <property type="match status" value="1"/>
</dbReference>
<dbReference type="Pfam" id="PF03129">
    <property type="entry name" value="HGTP_anticodon"/>
    <property type="match status" value="1"/>
</dbReference>
<evidence type="ECO:0000313" key="16">
    <source>
        <dbReference type="EMBL" id="MBR0574856.1"/>
    </source>
</evidence>
<dbReference type="Pfam" id="PF02824">
    <property type="entry name" value="TGS"/>
    <property type="match status" value="1"/>
</dbReference>
<keyword evidence="5 13" id="KW-0479">Metal-binding</keyword>
<dbReference type="GO" id="GO:0004829">
    <property type="term" value="F:threonine-tRNA ligase activity"/>
    <property type="evidence" value="ECO:0007669"/>
    <property type="project" value="UniProtKB-UniRule"/>
</dbReference>
<dbReference type="PROSITE" id="PS51880">
    <property type="entry name" value="TGS"/>
    <property type="match status" value="1"/>
</dbReference>
<dbReference type="InterPro" id="IPR012947">
    <property type="entry name" value="tRNA_SAD"/>
</dbReference>
<dbReference type="SMART" id="SM00863">
    <property type="entry name" value="tRNA_SAD"/>
    <property type="match status" value="1"/>
</dbReference>
<comment type="cofactor">
    <cofactor evidence="13">
        <name>Zn(2+)</name>
        <dbReference type="ChEBI" id="CHEBI:29105"/>
    </cofactor>
    <text evidence="13">Binds 1 zinc ion per subunit.</text>
</comment>
<dbReference type="FunFam" id="3.30.54.20:FF:000002">
    <property type="entry name" value="Threonine--tRNA ligase"/>
    <property type="match status" value="1"/>
</dbReference>
<keyword evidence="11 13" id="KW-0030">Aminoacyl-tRNA synthetase</keyword>
<dbReference type="Pfam" id="PF00587">
    <property type="entry name" value="tRNA-synt_2b"/>
    <property type="match status" value="1"/>
</dbReference>
<organism evidence="16 17">
    <name type="scientific">Proteiniclasticum sediminis</name>
    <dbReference type="NCBI Taxonomy" id="2804028"/>
    <lineage>
        <taxon>Bacteria</taxon>
        <taxon>Bacillati</taxon>
        <taxon>Bacillota</taxon>
        <taxon>Clostridia</taxon>
        <taxon>Eubacteriales</taxon>
        <taxon>Clostridiaceae</taxon>
        <taxon>Proteiniclasticum</taxon>
    </lineage>
</organism>
<dbReference type="Gene3D" id="3.10.20.30">
    <property type="match status" value="1"/>
</dbReference>
<dbReference type="CDD" id="cd00860">
    <property type="entry name" value="ThrRS_anticodon"/>
    <property type="match status" value="1"/>
</dbReference>
<dbReference type="InterPro" id="IPR002320">
    <property type="entry name" value="Thr-tRNA-ligase_IIa"/>
</dbReference>
<comment type="subunit">
    <text evidence="13">Homodimer.</text>
</comment>
<evidence type="ECO:0000256" key="11">
    <source>
        <dbReference type="ARBA" id="ARBA00023146"/>
    </source>
</evidence>
<keyword evidence="10 13" id="KW-0648">Protein biosynthesis</keyword>
<dbReference type="NCBIfam" id="TIGR00418">
    <property type="entry name" value="thrS"/>
    <property type="match status" value="1"/>
</dbReference>